<dbReference type="SUPFAM" id="SSF47616">
    <property type="entry name" value="GST C-terminal domain-like"/>
    <property type="match status" value="1"/>
</dbReference>
<dbReference type="Gene3D" id="1.20.1050.10">
    <property type="match status" value="1"/>
</dbReference>
<proteinExistence type="predicted"/>
<dbReference type="CDD" id="cd03192">
    <property type="entry name" value="GST_C_Sigma_like"/>
    <property type="match status" value="1"/>
</dbReference>
<organism evidence="2 3">
    <name type="scientific">Symbiodinium microadriaticum</name>
    <name type="common">Dinoflagellate</name>
    <name type="synonym">Zooxanthella microadriatica</name>
    <dbReference type="NCBI Taxonomy" id="2951"/>
    <lineage>
        <taxon>Eukaryota</taxon>
        <taxon>Sar</taxon>
        <taxon>Alveolata</taxon>
        <taxon>Dinophyceae</taxon>
        <taxon>Suessiales</taxon>
        <taxon>Symbiodiniaceae</taxon>
        <taxon>Symbiodinium</taxon>
    </lineage>
</organism>
<dbReference type="EMBL" id="LSRX01001471">
    <property type="protein sequence ID" value="OLP79544.1"/>
    <property type="molecule type" value="Genomic_DNA"/>
</dbReference>
<name>A0A1Q9C9D9_SYMMI</name>
<dbReference type="InterPro" id="IPR004046">
    <property type="entry name" value="GST_C"/>
</dbReference>
<evidence type="ECO:0000259" key="1">
    <source>
        <dbReference type="PROSITE" id="PS50405"/>
    </source>
</evidence>
<dbReference type="OrthoDB" id="427189at2759"/>
<protein>
    <recommendedName>
        <fullName evidence="1">GST C-terminal domain-containing protein</fullName>
    </recommendedName>
</protein>
<dbReference type="InterPro" id="IPR010987">
    <property type="entry name" value="Glutathione-S-Trfase_C-like"/>
</dbReference>
<dbReference type="Pfam" id="PF14497">
    <property type="entry name" value="GST_C_3"/>
    <property type="match status" value="1"/>
</dbReference>
<dbReference type="Proteomes" id="UP000186817">
    <property type="component" value="Unassembled WGS sequence"/>
</dbReference>
<dbReference type="AlphaFoldDB" id="A0A1Q9C9D9"/>
<comment type="caution">
    <text evidence="2">The sequence shown here is derived from an EMBL/GenBank/DDBJ whole genome shotgun (WGS) entry which is preliminary data.</text>
</comment>
<accession>A0A1Q9C9D9</accession>
<reference evidence="2 3" key="1">
    <citation type="submission" date="2016-02" db="EMBL/GenBank/DDBJ databases">
        <title>Genome analysis of coral dinoflagellate symbionts highlights evolutionary adaptations to a symbiotic lifestyle.</title>
        <authorList>
            <person name="Aranda M."/>
            <person name="Li Y."/>
            <person name="Liew Y.J."/>
            <person name="Baumgarten S."/>
            <person name="Simakov O."/>
            <person name="Wilson M."/>
            <person name="Piel J."/>
            <person name="Ashoor H."/>
            <person name="Bougouffa S."/>
            <person name="Bajic V.B."/>
            <person name="Ryu T."/>
            <person name="Ravasi T."/>
            <person name="Bayer T."/>
            <person name="Micklem G."/>
            <person name="Kim H."/>
            <person name="Bhak J."/>
            <person name="Lajeunesse T.C."/>
            <person name="Voolstra C.R."/>
        </authorList>
    </citation>
    <scope>NUCLEOTIDE SEQUENCE [LARGE SCALE GENOMIC DNA]</scope>
    <source>
        <strain evidence="2 3">CCMP2467</strain>
    </source>
</reference>
<dbReference type="InterPro" id="IPR036282">
    <property type="entry name" value="Glutathione-S-Trfase_C_sf"/>
</dbReference>
<sequence>MFAGAACEEALVDMKKVLGPAWYNAVLGRNPLTKEPLVTLPDSMREEVMYHLNNTVLPTRFQQLEQFLASSEGPYFCGDRMTVCDLSLYVYASGILDGTFAAGVQPSVMDNCPGLKALMERVGNHPRFWLERAAN</sequence>
<gene>
    <name evidence="2" type="ORF">AK812_SmicGene40159</name>
</gene>
<evidence type="ECO:0000313" key="3">
    <source>
        <dbReference type="Proteomes" id="UP000186817"/>
    </source>
</evidence>
<keyword evidence="3" id="KW-1185">Reference proteome</keyword>
<dbReference type="PROSITE" id="PS50405">
    <property type="entry name" value="GST_CTER"/>
    <property type="match status" value="1"/>
</dbReference>
<evidence type="ECO:0000313" key="2">
    <source>
        <dbReference type="EMBL" id="OLP79544.1"/>
    </source>
</evidence>
<feature type="domain" description="GST C-terminal" evidence="1">
    <location>
        <begin position="1"/>
        <end position="135"/>
    </location>
</feature>